<feature type="domain" description="C2H2-type" evidence="6">
    <location>
        <begin position="217"/>
        <end position="244"/>
    </location>
</feature>
<dbReference type="Proteomes" id="UP001153620">
    <property type="component" value="Chromosome 3"/>
</dbReference>
<dbReference type="InterPro" id="IPR013087">
    <property type="entry name" value="Znf_C2H2_type"/>
</dbReference>
<dbReference type="PANTHER" id="PTHR24379">
    <property type="entry name" value="KRAB AND ZINC FINGER DOMAIN-CONTAINING"/>
    <property type="match status" value="1"/>
</dbReference>
<keyword evidence="2" id="KW-0677">Repeat</keyword>
<keyword evidence="3 5" id="KW-0863">Zinc-finger</keyword>
<feature type="domain" description="C2H2-type" evidence="6">
    <location>
        <begin position="460"/>
        <end position="488"/>
    </location>
</feature>
<feature type="domain" description="C2H2-type" evidence="6">
    <location>
        <begin position="190"/>
        <end position="217"/>
    </location>
</feature>
<dbReference type="EMBL" id="OU895879">
    <property type="protein sequence ID" value="CAG9809327.1"/>
    <property type="molecule type" value="Genomic_DNA"/>
</dbReference>
<sequence length="651" mass="76744">MTSKSTLKMNRKKGKSKISLKCEICKTILKSEYYFKKHKERRHPEIPRNYICDYDGKHFANKNYLRIHMERHQQEILTCNICMKAYNSKIILKRHLLSHLEKYPCDECGATFSHKTLLNNHISIHKMEFTYKCKYCTRMFKNTTSRNNHHQIAHKNKEELHFKCNKCNIFFETKEDLRIHSFIHFNGEIKTCFHCDQIFKTTRLLTIHLQKHSNKKFQCESCLENFTFKSGLMKHIRLNRCKGPPTTLDDDQMTEEEINKIAKEQLESISYNRLKTVPEVEKSTEKIEDLTELEVIENQSDVNEPEIESSVESEHEEQTIKTILEQDSPQKLKRPGRAHNTYICDKCGDSIKYRKNLELHMKNNHLRKSYKCSNCSEVFKSKIRYKAHSLQAHGVKQRIAVEIFECAVCNKKFDIKSIYEAHKLSHENTRPQVCKICNASFKSIGNLKRHNLIHIDDRNFLCDLCPKSFKSENALKIHKNAVHASVKVYVSCPHCKIILQEKNLKIHIHNQHTEEGQQKPFTCSVCSKTFKNEFLLKRHFEYLHFSSNRGIVYNCEQCGLTFNRQRDLRIHSFEHFEGTIHSCFCGKKFKNKRLLLIHSTVHTSDTKFTCNLCDANFKTSGGRRKHIAKHHKTELNVEHLEIKYDENVSAF</sequence>
<feature type="domain" description="C2H2-type" evidence="6">
    <location>
        <begin position="342"/>
        <end position="370"/>
    </location>
</feature>
<dbReference type="SMART" id="SM00355">
    <property type="entry name" value="ZnF_C2H2"/>
    <property type="match status" value="18"/>
</dbReference>
<organism evidence="7 8">
    <name type="scientific">Chironomus riparius</name>
    <dbReference type="NCBI Taxonomy" id="315576"/>
    <lineage>
        <taxon>Eukaryota</taxon>
        <taxon>Metazoa</taxon>
        <taxon>Ecdysozoa</taxon>
        <taxon>Arthropoda</taxon>
        <taxon>Hexapoda</taxon>
        <taxon>Insecta</taxon>
        <taxon>Pterygota</taxon>
        <taxon>Neoptera</taxon>
        <taxon>Endopterygota</taxon>
        <taxon>Diptera</taxon>
        <taxon>Nematocera</taxon>
        <taxon>Chironomoidea</taxon>
        <taxon>Chironomidae</taxon>
        <taxon>Chironominae</taxon>
        <taxon>Chironomus</taxon>
    </lineage>
</organism>
<keyword evidence="1" id="KW-0479">Metal-binding</keyword>
<keyword evidence="8" id="KW-1185">Reference proteome</keyword>
<dbReference type="AlphaFoldDB" id="A0A9N9WYX9"/>
<name>A0A9N9WYX9_9DIPT</name>
<dbReference type="FunFam" id="3.30.160.60:FF:000100">
    <property type="entry name" value="Zinc finger 45-like"/>
    <property type="match status" value="1"/>
</dbReference>
<feature type="domain" description="C2H2-type" evidence="6">
    <location>
        <begin position="162"/>
        <end position="189"/>
    </location>
</feature>
<evidence type="ECO:0000313" key="8">
    <source>
        <dbReference type="Proteomes" id="UP001153620"/>
    </source>
</evidence>
<dbReference type="Pfam" id="PF12874">
    <property type="entry name" value="zf-met"/>
    <property type="match status" value="2"/>
</dbReference>
<evidence type="ECO:0000256" key="5">
    <source>
        <dbReference type="PROSITE-ProRule" id="PRU00042"/>
    </source>
</evidence>
<dbReference type="Pfam" id="PF00096">
    <property type="entry name" value="zf-C2H2"/>
    <property type="match status" value="5"/>
</dbReference>
<dbReference type="InterPro" id="IPR036236">
    <property type="entry name" value="Znf_C2H2_sf"/>
</dbReference>
<evidence type="ECO:0000256" key="3">
    <source>
        <dbReference type="ARBA" id="ARBA00022771"/>
    </source>
</evidence>
<feature type="domain" description="C2H2-type" evidence="6">
    <location>
        <begin position="370"/>
        <end position="398"/>
    </location>
</feature>
<feature type="domain" description="C2H2-type" evidence="6">
    <location>
        <begin position="131"/>
        <end position="159"/>
    </location>
</feature>
<dbReference type="GO" id="GO:0005634">
    <property type="term" value="C:nucleus"/>
    <property type="evidence" value="ECO:0007669"/>
    <property type="project" value="TreeGrafter"/>
</dbReference>
<dbReference type="PROSITE" id="PS50157">
    <property type="entry name" value="ZINC_FINGER_C2H2_2"/>
    <property type="match status" value="13"/>
</dbReference>
<feature type="domain" description="C2H2-type" evidence="6">
    <location>
        <begin position="432"/>
        <end position="459"/>
    </location>
</feature>
<protein>
    <recommendedName>
        <fullName evidence="6">C2H2-type domain-containing protein</fullName>
    </recommendedName>
</protein>
<feature type="domain" description="C2H2-type" evidence="6">
    <location>
        <begin position="77"/>
        <end position="104"/>
    </location>
</feature>
<dbReference type="SUPFAM" id="SSF57667">
    <property type="entry name" value="beta-beta-alpha zinc fingers"/>
    <property type="match status" value="8"/>
</dbReference>
<evidence type="ECO:0000256" key="1">
    <source>
        <dbReference type="ARBA" id="ARBA00022723"/>
    </source>
</evidence>
<dbReference type="Gene3D" id="3.30.160.60">
    <property type="entry name" value="Classic Zinc Finger"/>
    <property type="match status" value="9"/>
</dbReference>
<accession>A0A9N9WYX9</accession>
<dbReference type="OrthoDB" id="7734042at2759"/>
<evidence type="ECO:0000313" key="7">
    <source>
        <dbReference type="EMBL" id="CAG9809327.1"/>
    </source>
</evidence>
<evidence type="ECO:0000259" key="6">
    <source>
        <dbReference type="PROSITE" id="PS50157"/>
    </source>
</evidence>
<dbReference type="PROSITE" id="PS00028">
    <property type="entry name" value="ZINC_FINGER_C2H2_1"/>
    <property type="match status" value="13"/>
</dbReference>
<reference evidence="7" key="1">
    <citation type="submission" date="2022-01" db="EMBL/GenBank/DDBJ databases">
        <authorList>
            <person name="King R."/>
        </authorList>
    </citation>
    <scope>NUCLEOTIDE SEQUENCE</scope>
</reference>
<dbReference type="GO" id="GO:0000981">
    <property type="term" value="F:DNA-binding transcription factor activity, RNA polymerase II-specific"/>
    <property type="evidence" value="ECO:0007669"/>
    <property type="project" value="TreeGrafter"/>
</dbReference>
<dbReference type="PANTHER" id="PTHR24379:SF121">
    <property type="entry name" value="C2H2-TYPE DOMAIN-CONTAINING PROTEIN"/>
    <property type="match status" value="1"/>
</dbReference>
<dbReference type="GO" id="GO:0008270">
    <property type="term" value="F:zinc ion binding"/>
    <property type="evidence" value="ECO:0007669"/>
    <property type="project" value="UniProtKB-KW"/>
</dbReference>
<evidence type="ECO:0000256" key="4">
    <source>
        <dbReference type="ARBA" id="ARBA00022833"/>
    </source>
</evidence>
<proteinExistence type="predicted"/>
<keyword evidence="4" id="KW-0862">Zinc</keyword>
<feature type="domain" description="C2H2-type" evidence="6">
    <location>
        <begin position="521"/>
        <end position="549"/>
    </location>
</feature>
<feature type="domain" description="C2H2-type" evidence="6">
    <location>
        <begin position="404"/>
        <end position="431"/>
    </location>
</feature>
<reference evidence="7" key="2">
    <citation type="submission" date="2022-10" db="EMBL/GenBank/DDBJ databases">
        <authorList>
            <consortium name="ENA_rothamsted_submissions"/>
            <consortium name="culmorum"/>
            <person name="King R."/>
        </authorList>
    </citation>
    <scope>NUCLEOTIDE SEQUENCE</scope>
</reference>
<evidence type="ECO:0000256" key="2">
    <source>
        <dbReference type="ARBA" id="ARBA00022737"/>
    </source>
</evidence>
<feature type="domain" description="C2H2-type" evidence="6">
    <location>
        <begin position="553"/>
        <end position="575"/>
    </location>
</feature>
<feature type="domain" description="C2H2-type" evidence="6">
    <location>
        <begin position="103"/>
        <end position="130"/>
    </location>
</feature>
<dbReference type="GO" id="GO:0000977">
    <property type="term" value="F:RNA polymerase II transcription regulatory region sequence-specific DNA binding"/>
    <property type="evidence" value="ECO:0007669"/>
    <property type="project" value="TreeGrafter"/>
</dbReference>
<gene>
    <name evidence="7" type="ORF">CHIRRI_LOCUS12154</name>
</gene>